<keyword evidence="3 10" id="KW-0808">Transferase</keyword>
<dbReference type="InterPro" id="IPR018584">
    <property type="entry name" value="GT87"/>
</dbReference>
<name>M0QJZ8_9ACTN</name>
<feature type="transmembrane region" description="Helical" evidence="9">
    <location>
        <begin position="294"/>
        <end position="312"/>
    </location>
</feature>
<dbReference type="RefSeq" id="WP_007621351.1">
    <property type="nucleotide sequence ID" value="NZ_BANX01000019.1"/>
</dbReference>
<dbReference type="GO" id="GO:0005886">
    <property type="term" value="C:plasma membrane"/>
    <property type="evidence" value="ECO:0007669"/>
    <property type="project" value="UniProtKB-SubCell"/>
</dbReference>
<organism evidence="10 11">
    <name type="scientific">Gordonia soli NBRC 108243</name>
    <dbReference type="NCBI Taxonomy" id="1223545"/>
    <lineage>
        <taxon>Bacteria</taxon>
        <taxon>Bacillati</taxon>
        <taxon>Actinomycetota</taxon>
        <taxon>Actinomycetes</taxon>
        <taxon>Mycobacteriales</taxon>
        <taxon>Gordoniaceae</taxon>
        <taxon>Gordonia</taxon>
    </lineage>
</organism>
<evidence type="ECO:0000256" key="9">
    <source>
        <dbReference type="SAM" id="Phobius"/>
    </source>
</evidence>
<feature type="transmembrane region" description="Helical" evidence="9">
    <location>
        <begin position="343"/>
        <end position="361"/>
    </location>
</feature>
<dbReference type="STRING" id="1223545.GS4_19_00430"/>
<comment type="caution">
    <text evidence="10">The sequence shown here is derived from an EMBL/GenBank/DDBJ whole genome shotgun (WGS) entry which is preliminary data.</text>
</comment>
<evidence type="ECO:0000256" key="2">
    <source>
        <dbReference type="ARBA" id="ARBA00022475"/>
    </source>
</evidence>
<dbReference type="EMBL" id="BANX01000019">
    <property type="protein sequence ID" value="GAC68853.1"/>
    <property type="molecule type" value="Genomic_DNA"/>
</dbReference>
<dbReference type="Proteomes" id="UP000011666">
    <property type="component" value="Unassembled WGS sequence"/>
</dbReference>
<sequence>MSTPDATVNRPERTTILQWWAVGAAALAAVAVVIWHLTAISPDNPFYALFGNLTDLRVYRAGGQAIIDGRPLYTAPVLWGLDFTYPPLSALVFVPFAAMGQTAASLVWWSATFVALAATIGLSLRSLGYRMDRRVALFALFLTVASTALEPVRTTIWLGQINVFLMLLVLVDLVLLDMIRPNSRLRGIGVGLAAGLKLTPGFFVLYLLATRRWRAAVTAVVTFVLSIVIGLVVIRGDASQYWTQYATGAARVGRVDSPANQSINGFISQLLAHFDIRRYAEPLKGIPVYEAPPWLWMPIAVVAAAAGLWAAWTCHRRGRELLAVTITGMTGATVSPFSWGHHWVWLVPLFVIAFDFAYRGLARGRSAWWRWLTPALIVVLSFTWVKHWYLSGPRFGSDHAIALGLFMMPRWPNPQWWDHLLVILYSGCYPLVLALTIVAVAVTELRERRAVVDAPACDEVAADDARATPATVRADDTIGGGAPASAEASRPTT</sequence>
<feature type="region of interest" description="Disordered" evidence="8">
    <location>
        <begin position="468"/>
        <end position="493"/>
    </location>
</feature>
<evidence type="ECO:0000256" key="8">
    <source>
        <dbReference type="SAM" id="MobiDB-lite"/>
    </source>
</evidence>
<comment type="subcellular location">
    <subcellularLocation>
        <location evidence="1">Cell membrane</location>
        <topology evidence="1">Multi-pass membrane protein</topology>
    </subcellularLocation>
</comment>
<reference evidence="10 11" key="1">
    <citation type="submission" date="2013-01" db="EMBL/GenBank/DDBJ databases">
        <title>Whole genome shotgun sequence of Gordonia soli NBRC 108243.</title>
        <authorList>
            <person name="Isaki-Nakamura S."/>
            <person name="Hosoyama A."/>
            <person name="Tsuchikane K."/>
            <person name="Ando Y."/>
            <person name="Baba S."/>
            <person name="Ohji S."/>
            <person name="Hamada M."/>
            <person name="Tamura T."/>
            <person name="Yamazoe A."/>
            <person name="Yamazaki S."/>
            <person name="Fujita N."/>
        </authorList>
    </citation>
    <scope>NUCLEOTIDE SEQUENCE [LARGE SCALE GENOMIC DNA]</scope>
    <source>
        <strain evidence="10 11">NBRC 108243</strain>
    </source>
</reference>
<feature type="transmembrane region" description="Helical" evidence="9">
    <location>
        <begin position="215"/>
        <end position="234"/>
    </location>
</feature>
<protein>
    <submittedName>
        <fullName evidence="10">Putative glycosyltransferase</fullName>
    </submittedName>
</protein>
<evidence type="ECO:0000313" key="10">
    <source>
        <dbReference type="EMBL" id="GAC68853.1"/>
    </source>
</evidence>
<gene>
    <name evidence="10" type="ORF">GS4_19_00430</name>
</gene>
<dbReference type="AlphaFoldDB" id="M0QJZ8"/>
<evidence type="ECO:0000256" key="1">
    <source>
        <dbReference type="ARBA" id="ARBA00004651"/>
    </source>
</evidence>
<dbReference type="eggNOG" id="COG5650">
    <property type="taxonomic scope" value="Bacteria"/>
</dbReference>
<evidence type="ECO:0000256" key="3">
    <source>
        <dbReference type="ARBA" id="ARBA00022679"/>
    </source>
</evidence>
<accession>M0QJZ8</accession>
<comment type="similarity">
    <text evidence="7">Belongs to the glycosyltransferase 87 family.</text>
</comment>
<keyword evidence="4 9" id="KW-0812">Transmembrane</keyword>
<evidence type="ECO:0000313" key="11">
    <source>
        <dbReference type="Proteomes" id="UP000011666"/>
    </source>
</evidence>
<feature type="transmembrane region" description="Helical" evidence="9">
    <location>
        <begin position="131"/>
        <end position="149"/>
    </location>
</feature>
<feature type="transmembrane region" description="Helical" evidence="9">
    <location>
        <begin position="416"/>
        <end position="442"/>
    </location>
</feature>
<feature type="transmembrane region" description="Helical" evidence="9">
    <location>
        <begin position="106"/>
        <end position="124"/>
    </location>
</feature>
<keyword evidence="5 9" id="KW-1133">Transmembrane helix</keyword>
<proteinExistence type="inferred from homology"/>
<keyword evidence="2" id="KW-1003">Cell membrane</keyword>
<keyword evidence="6 9" id="KW-0472">Membrane</keyword>
<feature type="transmembrane region" description="Helical" evidence="9">
    <location>
        <begin position="19"/>
        <end position="37"/>
    </location>
</feature>
<evidence type="ECO:0000256" key="5">
    <source>
        <dbReference type="ARBA" id="ARBA00022989"/>
    </source>
</evidence>
<dbReference type="GO" id="GO:0016758">
    <property type="term" value="F:hexosyltransferase activity"/>
    <property type="evidence" value="ECO:0007669"/>
    <property type="project" value="InterPro"/>
</dbReference>
<evidence type="ECO:0000256" key="4">
    <source>
        <dbReference type="ARBA" id="ARBA00022692"/>
    </source>
</evidence>
<evidence type="ECO:0000256" key="7">
    <source>
        <dbReference type="ARBA" id="ARBA00024033"/>
    </source>
</evidence>
<dbReference type="Pfam" id="PF09594">
    <property type="entry name" value="GT87"/>
    <property type="match status" value="1"/>
</dbReference>
<evidence type="ECO:0000256" key="6">
    <source>
        <dbReference type="ARBA" id="ARBA00023136"/>
    </source>
</evidence>
<feature type="transmembrane region" description="Helical" evidence="9">
    <location>
        <begin position="155"/>
        <end position="176"/>
    </location>
</feature>
<feature type="transmembrane region" description="Helical" evidence="9">
    <location>
        <begin position="188"/>
        <end position="209"/>
    </location>
</feature>
<keyword evidence="11" id="KW-1185">Reference proteome</keyword>
<feature type="transmembrane region" description="Helical" evidence="9">
    <location>
        <begin position="368"/>
        <end position="385"/>
    </location>
</feature>